<gene>
    <name evidence="2" type="ORF">DPMN_045278</name>
</gene>
<reference evidence="2" key="1">
    <citation type="journal article" date="2019" name="bioRxiv">
        <title>The Genome of the Zebra Mussel, Dreissena polymorpha: A Resource for Invasive Species Research.</title>
        <authorList>
            <person name="McCartney M.A."/>
            <person name="Auch B."/>
            <person name="Kono T."/>
            <person name="Mallez S."/>
            <person name="Zhang Y."/>
            <person name="Obille A."/>
            <person name="Becker A."/>
            <person name="Abrahante J.E."/>
            <person name="Garbe J."/>
            <person name="Badalamenti J.P."/>
            <person name="Herman A."/>
            <person name="Mangelson H."/>
            <person name="Liachko I."/>
            <person name="Sullivan S."/>
            <person name="Sone E.D."/>
            <person name="Koren S."/>
            <person name="Silverstein K.A.T."/>
            <person name="Beckman K.B."/>
            <person name="Gohl D.M."/>
        </authorList>
    </citation>
    <scope>NUCLEOTIDE SEQUENCE</scope>
    <source>
        <strain evidence="2">Duluth1</strain>
        <tissue evidence="2">Whole animal</tissue>
    </source>
</reference>
<dbReference type="Proteomes" id="UP000828390">
    <property type="component" value="Unassembled WGS sequence"/>
</dbReference>
<evidence type="ECO:0000256" key="1">
    <source>
        <dbReference type="SAM" id="MobiDB-lite"/>
    </source>
</evidence>
<comment type="caution">
    <text evidence="2">The sequence shown here is derived from an EMBL/GenBank/DDBJ whole genome shotgun (WGS) entry which is preliminary data.</text>
</comment>
<name>A0A9D4HZI0_DREPO</name>
<feature type="compositionally biased region" description="Acidic residues" evidence="1">
    <location>
        <begin position="70"/>
        <end position="79"/>
    </location>
</feature>
<dbReference type="EMBL" id="JAIWYP010000011">
    <property type="protein sequence ID" value="KAH3738639.1"/>
    <property type="molecule type" value="Genomic_DNA"/>
</dbReference>
<sequence length="198" mass="22264">MEDIYLVDKSFNILFLKYIYKFAMESNLNEEKTLIQEDKDDTRSVETANSTHENTVSKRMVGMELLPEKQEEDELESLDPEAVGGREKVDQHKFTEADTLMSLCETSASAFVEPAIEETQICEIPNDTLAVTESDNQSARTFVDQHIGADGVSSLAVASTFERADKINDLKEITFPKTDLDNTSIPQNQDFVDKISNP</sequence>
<accession>A0A9D4HZI0</accession>
<dbReference type="AlphaFoldDB" id="A0A9D4HZI0"/>
<reference evidence="2" key="2">
    <citation type="submission" date="2020-11" db="EMBL/GenBank/DDBJ databases">
        <authorList>
            <person name="McCartney M.A."/>
            <person name="Auch B."/>
            <person name="Kono T."/>
            <person name="Mallez S."/>
            <person name="Becker A."/>
            <person name="Gohl D.M."/>
            <person name="Silverstein K.A.T."/>
            <person name="Koren S."/>
            <person name="Bechman K.B."/>
            <person name="Herman A."/>
            <person name="Abrahante J.E."/>
            <person name="Garbe J."/>
        </authorList>
    </citation>
    <scope>NUCLEOTIDE SEQUENCE</scope>
    <source>
        <strain evidence="2">Duluth1</strain>
        <tissue evidence="2">Whole animal</tissue>
    </source>
</reference>
<evidence type="ECO:0000313" key="3">
    <source>
        <dbReference type="Proteomes" id="UP000828390"/>
    </source>
</evidence>
<protein>
    <submittedName>
        <fullName evidence="2">Uncharacterized protein</fullName>
    </submittedName>
</protein>
<keyword evidence="3" id="KW-1185">Reference proteome</keyword>
<feature type="region of interest" description="Disordered" evidence="1">
    <location>
        <begin position="69"/>
        <end position="88"/>
    </location>
</feature>
<proteinExistence type="predicted"/>
<evidence type="ECO:0000313" key="2">
    <source>
        <dbReference type="EMBL" id="KAH3738639.1"/>
    </source>
</evidence>
<organism evidence="2 3">
    <name type="scientific">Dreissena polymorpha</name>
    <name type="common">Zebra mussel</name>
    <name type="synonym">Mytilus polymorpha</name>
    <dbReference type="NCBI Taxonomy" id="45954"/>
    <lineage>
        <taxon>Eukaryota</taxon>
        <taxon>Metazoa</taxon>
        <taxon>Spiralia</taxon>
        <taxon>Lophotrochozoa</taxon>
        <taxon>Mollusca</taxon>
        <taxon>Bivalvia</taxon>
        <taxon>Autobranchia</taxon>
        <taxon>Heteroconchia</taxon>
        <taxon>Euheterodonta</taxon>
        <taxon>Imparidentia</taxon>
        <taxon>Neoheterodontei</taxon>
        <taxon>Myida</taxon>
        <taxon>Dreissenoidea</taxon>
        <taxon>Dreissenidae</taxon>
        <taxon>Dreissena</taxon>
    </lineage>
</organism>